<dbReference type="PANTHER" id="PTHR30283:SF4">
    <property type="entry name" value="PEROXIDE STRESS RESISTANCE PROTEIN YAAA"/>
    <property type="match status" value="1"/>
</dbReference>
<proteinExistence type="predicted"/>
<dbReference type="EMBL" id="CACRSM010000003">
    <property type="protein sequence ID" value="VYT09180.1"/>
    <property type="molecule type" value="Genomic_DNA"/>
</dbReference>
<feature type="compositionally biased region" description="Polar residues" evidence="1">
    <location>
        <begin position="254"/>
        <end position="273"/>
    </location>
</feature>
<reference evidence="2" key="1">
    <citation type="submission" date="2019-11" db="EMBL/GenBank/DDBJ databases">
        <authorList>
            <person name="Feng L."/>
        </authorList>
    </citation>
    <scope>NUCLEOTIDE SEQUENCE</scope>
    <source>
        <strain evidence="2">AodontolyticusLFYP35</strain>
    </source>
</reference>
<gene>
    <name evidence="2" type="ORF">AOLFYP35_01500</name>
</gene>
<accession>A0A6N2TTI8</accession>
<organism evidence="2">
    <name type="scientific">Schaalia odontolytica</name>
    <dbReference type="NCBI Taxonomy" id="1660"/>
    <lineage>
        <taxon>Bacteria</taxon>
        <taxon>Bacillati</taxon>
        <taxon>Actinomycetota</taxon>
        <taxon>Actinomycetes</taxon>
        <taxon>Actinomycetales</taxon>
        <taxon>Actinomycetaceae</taxon>
        <taxon>Schaalia</taxon>
    </lineage>
</organism>
<name>A0A6N2TTI8_9ACTO</name>
<dbReference type="GO" id="GO:0005829">
    <property type="term" value="C:cytosol"/>
    <property type="evidence" value="ECO:0007669"/>
    <property type="project" value="TreeGrafter"/>
</dbReference>
<evidence type="ECO:0008006" key="3">
    <source>
        <dbReference type="Google" id="ProtNLM"/>
    </source>
</evidence>
<dbReference type="InterPro" id="IPR005583">
    <property type="entry name" value="YaaA"/>
</dbReference>
<dbReference type="GO" id="GO:0033194">
    <property type="term" value="P:response to hydroperoxide"/>
    <property type="evidence" value="ECO:0007669"/>
    <property type="project" value="TreeGrafter"/>
</dbReference>
<feature type="region of interest" description="Disordered" evidence="1">
    <location>
        <begin position="237"/>
        <end position="273"/>
    </location>
</feature>
<sequence length="273" mass="29451">MEIWLPPSEGKNPPGEGPSLNLSALSFPSLTDTRKKIIEACAQITDEEQAHQIFNASLRHSAEIEANQALMSQACAPASAVFNGVLFDALSAQEPRAWTGEGSGHITIFSGLFGALKPTDLIPLHRLAMGTKLPTLGNVTALWKSVLGSALAEDYSEKLILDCRSSDYRQACLAPWAHLWEVRVERLRNGKRSVVSHNAKKWRGMLSGALALRCSGIENASDLEDALAEVTPTLRSRDAQGTTSHVKEIEVSPAKTTPQGGSTRTLTLVTVED</sequence>
<dbReference type="AlphaFoldDB" id="A0A6N2TTI8"/>
<evidence type="ECO:0000313" key="2">
    <source>
        <dbReference type="EMBL" id="VYT09180.1"/>
    </source>
</evidence>
<protein>
    <recommendedName>
        <fullName evidence="3">Peroxide stress protein YaaA</fullName>
    </recommendedName>
</protein>
<dbReference type="PANTHER" id="PTHR30283">
    <property type="entry name" value="PEROXIDE STRESS RESPONSE PROTEIN YAAA"/>
    <property type="match status" value="1"/>
</dbReference>
<evidence type="ECO:0000256" key="1">
    <source>
        <dbReference type="SAM" id="MobiDB-lite"/>
    </source>
</evidence>
<dbReference type="Pfam" id="PF03883">
    <property type="entry name" value="H2O2_YaaD"/>
    <property type="match status" value="1"/>
</dbReference>